<dbReference type="AlphaFoldDB" id="A0A1H1JB45"/>
<dbReference type="Pfam" id="PF05521">
    <property type="entry name" value="Phage_HCP"/>
    <property type="match status" value="1"/>
</dbReference>
<dbReference type="InterPro" id="IPR008767">
    <property type="entry name" value="Phage_SPP1_head-tail_adaptor"/>
</dbReference>
<dbReference type="STRING" id="157910.SAMN05445850_4509"/>
<dbReference type="Proteomes" id="UP000199365">
    <property type="component" value="Unassembled WGS sequence"/>
</dbReference>
<name>A0A1H1JB45_9BURK</name>
<dbReference type="RefSeq" id="WP_090806996.1">
    <property type="nucleotide sequence ID" value="NZ_FNKX01000002.1"/>
</dbReference>
<dbReference type="InterPro" id="IPR038666">
    <property type="entry name" value="SSP1_head-tail_sf"/>
</dbReference>
<dbReference type="Gene3D" id="2.40.10.270">
    <property type="entry name" value="Bacteriophage SPP1 head-tail adaptor protein"/>
    <property type="match status" value="1"/>
</dbReference>
<sequence>MGIVNGFVVRSGNLRRRLTFQTRQTTQDTLGQQSTTWVDAFTVWGEIDALTGRELIAAQAVQSSVTHTITVRYRSELQVPKVVAAMRIVYGSRIFDIHAAMNEDERNRVVSILAEEGLSDG</sequence>
<reference evidence="2" key="1">
    <citation type="submission" date="2016-10" db="EMBL/GenBank/DDBJ databases">
        <authorList>
            <person name="Varghese N."/>
            <person name="Submissions S."/>
        </authorList>
    </citation>
    <scope>NUCLEOTIDE SEQUENCE [LARGE SCALE GENOMIC DNA]</scope>
    <source>
        <strain evidence="2">DUS833</strain>
    </source>
</reference>
<accession>A0A1H1JB45</accession>
<proteinExistence type="predicted"/>
<evidence type="ECO:0000313" key="2">
    <source>
        <dbReference type="Proteomes" id="UP000199365"/>
    </source>
</evidence>
<evidence type="ECO:0000313" key="1">
    <source>
        <dbReference type="EMBL" id="SDR47113.1"/>
    </source>
</evidence>
<gene>
    <name evidence="1" type="ORF">SAMN05445850_4509</name>
</gene>
<keyword evidence="2" id="KW-1185">Reference proteome</keyword>
<dbReference type="NCBIfam" id="TIGR01563">
    <property type="entry name" value="gp16_SPP1"/>
    <property type="match status" value="1"/>
</dbReference>
<protein>
    <submittedName>
        <fullName evidence="1">Phage head-tail adaptor, putative, SPP1 family</fullName>
    </submittedName>
</protein>
<dbReference type="EMBL" id="FNKX01000002">
    <property type="protein sequence ID" value="SDR47113.1"/>
    <property type="molecule type" value="Genomic_DNA"/>
</dbReference>
<organism evidence="1 2">
    <name type="scientific">Paraburkholderia tuberum</name>
    <dbReference type="NCBI Taxonomy" id="157910"/>
    <lineage>
        <taxon>Bacteria</taxon>
        <taxon>Pseudomonadati</taxon>
        <taxon>Pseudomonadota</taxon>
        <taxon>Betaproteobacteria</taxon>
        <taxon>Burkholderiales</taxon>
        <taxon>Burkholderiaceae</taxon>
        <taxon>Paraburkholderia</taxon>
    </lineage>
</organism>